<name>A0A226D146_FOLCA</name>
<keyword evidence="5 8" id="KW-0472">Membrane</keyword>
<feature type="transmembrane region" description="Helical" evidence="8">
    <location>
        <begin position="577"/>
        <end position="600"/>
    </location>
</feature>
<evidence type="ECO:0000256" key="3">
    <source>
        <dbReference type="ARBA" id="ARBA00022692"/>
    </source>
</evidence>
<sequence length="643" mass="75295">MFHVSTELDRNDFTWSRKVRKRFYLFGDIMLIIIITTKQRQEFNDFVPFVLPALYNTYVVMVSYLEKDKRSMEICGMPQNSFALTSWAACRRIIDWDKRLDIVSRWNNPSVFATLQSFEDMNFNKSLPSTIINPFDRKENYNMDRWIAFIFSIINITAKHRYASHYIIESPHLELGYKLGDEDFINSETAGAVDNIKPFIPVIMRATGFQYLACYRQRYKTFAIYISPFKSELWLTLLITLVLLISLSLMYKYFTYISFCAWIFVLATLFEETCPVSKQIESTSHFRLTFGSWCLMSVILTNCYSGLMISELNAPLPSFQPRTFSDLICSKLSVNQTNTIPNMFDAVENSTPTDILNMFMQIGNYLTLLTHPVVNQRNNPYRRNECFGLYSIPAKKRFVRPSDAHPEFLGYLIDEIFLSANIKWLRNPFFDKQLNLMVKLFWPIHSHHPRKFNFTWSNFNMTQLRQSIETELVECGKTVFIARSEDLQTEYNFLSSKYPWHKFYRGKEVLHETLTGVVFRFTRNSKLSFYYKSLVETGIQGRVEQEIASRANLHRDPVASESMKNFKEIKSGDSIQLNGAFSTFLIVWSAAVAISLPAFVFEVRNSIYVGIKFAVCIACFKFIKGCNRFRTKCVQSKQKRRYY</sequence>
<keyword evidence="4 8" id="KW-1133">Transmembrane helix</keyword>
<comment type="caution">
    <text evidence="9">The sequence shown here is derived from an EMBL/GenBank/DDBJ whole genome shotgun (WGS) entry which is preliminary data.</text>
</comment>
<keyword evidence="2" id="KW-1003">Cell membrane</keyword>
<protein>
    <submittedName>
        <fullName evidence="9">Uncharacterized protein</fullName>
    </submittedName>
</protein>
<dbReference type="GO" id="GO:0005886">
    <property type="term" value="C:plasma membrane"/>
    <property type="evidence" value="ECO:0007669"/>
    <property type="project" value="UniProtKB-SubCell"/>
</dbReference>
<evidence type="ECO:0000256" key="4">
    <source>
        <dbReference type="ARBA" id="ARBA00022989"/>
    </source>
</evidence>
<dbReference type="AlphaFoldDB" id="A0A226D146"/>
<dbReference type="PANTHER" id="PTHR42643">
    <property type="entry name" value="IONOTROPIC RECEPTOR 20A-RELATED"/>
    <property type="match status" value="1"/>
</dbReference>
<comment type="subcellular location">
    <subcellularLocation>
        <location evidence="1">Cell membrane</location>
        <topology evidence="1">Multi-pass membrane protein</topology>
    </subcellularLocation>
</comment>
<dbReference type="EMBL" id="LNIX01000039">
    <property type="protein sequence ID" value="OXA39312.1"/>
    <property type="molecule type" value="Genomic_DNA"/>
</dbReference>
<evidence type="ECO:0000256" key="1">
    <source>
        <dbReference type="ARBA" id="ARBA00004651"/>
    </source>
</evidence>
<proteinExistence type="predicted"/>
<evidence type="ECO:0000256" key="2">
    <source>
        <dbReference type="ARBA" id="ARBA00022475"/>
    </source>
</evidence>
<keyword evidence="7" id="KW-0325">Glycoprotein</keyword>
<dbReference type="PANTHER" id="PTHR42643:SF24">
    <property type="entry name" value="IONOTROPIC RECEPTOR 60A"/>
    <property type="match status" value="1"/>
</dbReference>
<evidence type="ECO:0000313" key="9">
    <source>
        <dbReference type="EMBL" id="OXA39312.1"/>
    </source>
</evidence>
<dbReference type="Proteomes" id="UP000198287">
    <property type="component" value="Unassembled WGS sequence"/>
</dbReference>
<feature type="transmembrane region" description="Helical" evidence="8">
    <location>
        <begin position="46"/>
        <end position="65"/>
    </location>
</feature>
<feature type="transmembrane region" description="Helical" evidence="8">
    <location>
        <begin position="222"/>
        <end position="247"/>
    </location>
</feature>
<keyword evidence="10" id="KW-1185">Reference proteome</keyword>
<evidence type="ECO:0000256" key="7">
    <source>
        <dbReference type="ARBA" id="ARBA00023180"/>
    </source>
</evidence>
<reference evidence="9 10" key="1">
    <citation type="submission" date="2015-12" db="EMBL/GenBank/DDBJ databases">
        <title>The genome of Folsomia candida.</title>
        <authorList>
            <person name="Faddeeva A."/>
            <person name="Derks M.F."/>
            <person name="Anvar Y."/>
            <person name="Smit S."/>
            <person name="Van Straalen N."/>
            <person name="Roelofs D."/>
        </authorList>
    </citation>
    <scope>NUCLEOTIDE SEQUENCE [LARGE SCALE GENOMIC DNA]</scope>
    <source>
        <strain evidence="9 10">VU population</strain>
        <tissue evidence="9">Whole body</tissue>
    </source>
</reference>
<feature type="transmembrane region" description="Helical" evidence="8">
    <location>
        <begin position="606"/>
        <end position="623"/>
    </location>
</feature>
<keyword evidence="6" id="KW-0675">Receptor</keyword>
<evidence type="ECO:0000313" key="10">
    <source>
        <dbReference type="Proteomes" id="UP000198287"/>
    </source>
</evidence>
<keyword evidence="3 8" id="KW-0812">Transmembrane</keyword>
<evidence type="ECO:0000256" key="8">
    <source>
        <dbReference type="SAM" id="Phobius"/>
    </source>
</evidence>
<feature type="transmembrane region" description="Helical" evidence="8">
    <location>
        <begin position="23"/>
        <end position="40"/>
    </location>
</feature>
<dbReference type="InterPro" id="IPR052192">
    <property type="entry name" value="Insect_Ionotropic_Sensory_Rcpt"/>
</dbReference>
<evidence type="ECO:0000256" key="6">
    <source>
        <dbReference type="ARBA" id="ARBA00023170"/>
    </source>
</evidence>
<feature type="transmembrane region" description="Helical" evidence="8">
    <location>
        <begin position="253"/>
        <end position="270"/>
    </location>
</feature>
<accession>A0A226D146</accession>
<gene>
    <name evidence="9" type="ORF">Fcan01_25949</name>
</gene>
<organism evidence="9 10">
    <name type="scientific">Folsomia candida</name>
    <name type="common">Springtail</name>
    <dbReference type="NCBI Taxonomy" id="158441"/>
    <lineage>
        <taxon>Eukaryota</taxon>
        <taxon>Metazoa</taxon>
        <taxon>Ecdysozoa</taxon>
        <taxon>Arthropoda</taxon>
        <taxon>Hexapoda</taxon>
        <taxon>Collembola</taxon>
        <taxon>Entomobryomorpha</taxon>
        <taxon>Isotomoidea</taxon>
        <taxon>Isotomidae</taxon>
        <taxon>Proisotominae</taxon>
        <taxon>Folsomia</taxon>
    </lineage>
</organism>
<evidence type="ECO:0000256" key="5">
    <source>
        <dbReference type="ARBA" id="ARBA00023136"/>
    </source>
</evidence>